<dbReference type="RefSeq" id="WP_130386717.1">
    <property type="nucleotide sequence ID" value="NZ_SJJZ01000001.1"/>
</dbReference>
<dbReference type="SMART" id="SM00421">
    <property type="entry name" value="HTH_LUXR"/>
    <property type="match status" value="1"/>
</dbReference>
<dbReference type="EMBL" id="SJJZ01000001">
    <property type="protein sequence ID" value="TCC11994.1"/>
    <property type="molecule type" value="Genomic_DNA"/>
</dbReference>
<dbReference type="AlphaFoldDB" id="A0A4R0HPL6"/>
<dbReference type="Proteomes" id="UP000292346">
    <property type="component" value="Unassembled WGS sequence"/>
</dbReference>
<gene>
    <name evidence="2" type="ORF">E0H45_12405</name>
</gene>
<accession>A0A4R0HPL6</accession>
<evidence type="ECO:0000259" key="1">
    <source>
        <dbReference type="SMART" id="SM00421"/>
    </source>
</evidence>
<proteinExistence type="predicted"/>
<name>A0A4R0HPL6_9ACTN</name>
<dbReference type="InterPro" id="IPR000792">
    <property type="entry name" value="Tscrpt_reg_LuxR_C"/>
</dbReference>
<keyword evidence="3" id="KW-1185">Reference proteome</keyword>
<reference evidence="2 3" key="1">
    <citation type="submission" date="2019-02" db="EMBL/GenBank/DDBJ databases">
        <title>Kribbella capetownensis sp. nov. and Kribbella speibonae sp. nov., isolated from soil.</title>
        <authorList>
            <person name="Curtis S.M."/>
            <person name="Norton I."/>
            <person name="Everest G.J."/>
            <person name="Meyers P.R."/>
        </authorList>
    </citation>
    <scope>NUCLEOTIDE SEQUENCE [LARGE SCALE GENOMIC DNA]</scope>
    <source>
        <strain evidence="2 3">KCTC 29219</strain>
    </source>
</reference>
<dbReference type="OrthoDB" id="3698411at2"/>
<dbReference type="SUPFAM" id="SSF46894">
    <property type="entry name" value="C-terminal effector domain of the bipartite response regulators"/>
    <property type="match status" value="1"/>
</dbReference>
<dbReference type="Pfam" id="PF00196">
    <property type="entry name" value="GerE"/>
    <property type="match status" value="1"/>
</dbReference>
<dbReference type="Gene3D" id="1.10.10.10">
    <property type="entry name" value="Winged helix-like DNA-binding domain superfamily/Winged helix DNA-binding domain"/>
    <property type="match status" value="1"/>
</dbReference>
<dbReference type="InterPro" id="IPR016032">
    <property type="entry name" value="Sig_transdc_resp-reg_C-effctor"/>
</dbReference>
<organism evidence="2 3">
    <name type="scientific">Kribbella soli</name>
    <dbReference type="NCBI Taxonomy" id="1124743"/>
    <lineage>
        <taxon>Bacteria</taxon>
        <taxon>Bacillati</taxon>
        <taxon>Actinomycetota</taxon>
        <taxon>Actinomycetes</taxon>
        <taxon>Propionibacteriales</taxon>
        <taxon>Kribbellaceae</taxon>
        <taxon>Kribbella</taxon>
    </lineage>
</organism>
<comment type="caution">
    <text evidence="2">The sequence shown here is derived from an EMBL/GenBank/DDBJ whole genome shotgun (WGS) entry which is preliminary data.</text>
</comment>
<evidence type="ECO:0000313" key="3">
    <source>
        <dbReference type="Proteomes" id="UP000292346"/>
    </source>
</evidence>
<evidence type="ECO:0000313" key="2">
    <source>
        <dbReference type="EMBL" id="TCC11994.1"/>
    </source>
</evidence>
<sequence length="80" mass="9123">MTVLPQELRPLARRVPPREISHDDLQLLRLLATGLPVDGVARRLDLSERTVRRRTRLICDRLGFSTAIEAIVWAARRGLV</sequence>
<dbReference type="GO" id="GO:0003677">
    <property type="term" value="F:DNA binding"/>
    <property type="evidence" value="ECO:0007669"/>
    <property type="project" value="InterPro"/>
</dbReference>
<dbReference type="InterPro" id="IPR036388">
    <property type="entry name" value="WH-like_DNA-bd_sf"/>
</dbReference>
<dbReference type="GO" id="GO:0006355">
    <property type="term" value="P:regulation of DNA-templated transcription"/>
    <property type="evidence" value="ECO:0007669"/>
    <property type="project" value="InterPro"/>
</dbReference>
<protein>
    <submittedName>
        <fullName evidence="2">Response regulator transcription factor</fullName>
    </submittedName>
</protein>
<feature type="domain" description="HTH luxR-type" evidence="1">
    <location>
        <begin position="17"/>
        <end position="74"/>
    </location>
</feature>